<evidence type="ECO:0000256" key="9">
    <source>
        <dbReference type="SAM" id="MobiDB-lite"/>
    </source>
</evidence>
<dbReference type="InterPro" id="IPR036097">
    <property type="entry name" value="HisK_dim/P_sf"/>
</dbReference>
<dbReference type="Pfam" id="PF00512">
    <property type="entry name" value="HisKA"/>
    <property type="match status" value="1"/>
</dbReference>
<keyword evidence="8" id="KW-0902">Two-component regulatory system</keyword>
<dbReference type="SUPFAM" id="SSF55874">
    <property type="entry name" value="ATPase domain of HSP90 chaperone/DNA topoisomerase II/histidine kinase"/>
    <property type="match status" value="1"/>
</dbReference>
<dbReference type="PRINTS" id="PR00344">
    <property type="entry name" value="BCTRLSENSOR"/>
</dbReference>
<feature type="region of interest" description="Disordered" evidence="9">
    <location>
        <begin position="582"/>
        <end position="604"/>
    </location>
</feature>
<comment type="caution">
    <text evidence="12">The sequence shown here is derived from an EMBL/GenBank/DDBJ whole genome shotgun (WGS) entry which is preliminary data.</text>
</comment>
<evidence type="ECO:0000313" key="12">
    <source>
        <dbReference type="EMBL" id="NGZ75585.1"/>
    </source>
</evidence>
<name>A0ABX0F6N4_9BACL</name>
<evidence type="ECO:0000256" key="2">
    <source>
        <dbReference type="ARBA" id="ARBA00012438"/>
    </source>
</evidence>
<organism evidence="12 13">
    <name type="scientific">Saccharibacillus alkalitolerans</name>
    <dbReference type="NCBI Taxonomy" id="2705290"/>
    <lineage>
        <taxon>Bacteria</taxon>
        <taxon>Bacillati</taxon>
        <taxon>Bacillota</taxon>
        <taxon>Bacilli</taxon>
        <taxon>Bacillales</taxon>
        <taxon>Paenibacillaceae</taxon>
        <taxon>Saccharibacillus</taxon>
    </lineage>
</organism>
<dbReference type="PANTHER" id="PTHR43711">
    <property type="entry name" value="TWO-COMPONENT HISTIDINE KINASE"/>
    <property type="match status" value="1"/>
</dbReference>
<dbReference type="Proteomes" id="UP000800303">
    <property type="component" value="Unassembled WGS sequence"/>
</dbReference>
<evidence type="ECO:0000256" key="4">
    <source>
        <dbReference type="ARBA" id="ARBA00022679"/>
    </source>
</evidence>
<dbReference type="SMART" id="SM00388">
    <property type="entry name" value="HisKA"/>
    <property type="match status" value="1"/>
</dbReference>
<feature type="transmembrane region" description="Helical" evidence="10">
    <location>
        <begin position="20"/>
        <end position="44"/>
    </location>
</feature>
<keyword evidence="10" id="KW-1133">Transmembrane helix</keyword>
<dbReference type="InterPro" id="IPR050736">
    <property type="entry name" value="Sensor_HK_Regulatory"/>
</dbReference>
<keyword evidence="5" id="KW-0547">Nucleotide-binding</keyword>
<keyword evidence="3" id="KW-0597">Phosphoprotein</keyword>
<evidence type="ECO:0000256" key="7">
    <source>
        <dbReference type="ARBA" id="ARBA00022840"/>
    </source>
</evidence>
<dbReference type="PROSITE" id="PS50109">
    <property type="entry name" value="HIS_KIN"/>
    <property type="match status" value="1"/>
</dbReference>
<dbReference type="SUPFAM" id="SSF47384">
    <property type="entry name" value="Homodimeric domain of signal transducing histidine kinase"/>
    <property type="match status" value="1"/>
</dbReference>
<evidence type="ECO:0000256" key="3">
    <source>
        <dbReference type="ARBA" id="ARBA00022553"/>
    </source>
</evidence>
<accession>A0ABX0F6N4</accession>
<evidence type="ECO:0000256" key="10">
    <source>
        <dbReference type="SAM" id="Phobius"/>
    </source>
</evidence>
<evidence type="ECO:0000256" key="8">
    <source>
        <dbReference type="ARBA" id="ARBA00023012"/>
    </source>
</evidence>
<dbReference type="Gene3D" id="1.10.287.130">
    <property type="match status" value="1"/>
</dbReference>
<dbReference type="SMART" id="SM00387">
    <property type="entry name" value="HATPase_c"/>
    <property type="match status" value="1"/>
</dbReference>
<feature type="transmembrane region" description="Helical" evidence="10">
    <location>
        <begin position="265"/>
        <end position="289"/>
    </location>
</feature>
<dbReference type="PANTHER" id="PTHR43711:SF1">
    <property type="entry name" value="HISTIDINE KINASE 1"/>
    <property type="match status" value="1"/>
</dbReference>
<evidence type="ECO:0000256" key="1">
    <source>
        <dbReference type="ARBA" id="ARBA00000085"/>
    </source>
</evidence>
<dbReference type="CDD" id="cd00082">
    <property type="entry name" value="HisKA"/>
    <property type="match status" value="1"/>
</dbReference>
<dbReference type="CDD" id="cd00075">
    <property type="entry name" value="HATPase"/>
    <property type="match status" value="1"/>
</dbReference>
<keyword evidence="6 12" id="KW-0418">Kinase</keyword>
<dbReference type="InterPro" id="IPR036890">
    <property type="entry name" value="HATPase_C_sf"/>
</dbReference>
<keyword evidence="10" id="KW-0472">Membrane</keyword>
<dbReference type="InterPro" id="IPR004358">
    <property type="entry name" value="Sig_transdc_His_kin-like_C"/>
</dbReference>
<dbReference type="GO" id="GO:0016301">
    <property type="term" value="F:kinase activity"/>
    <property type="evidence" value="ECO:0007669"/>
    <property type="project" value="UniProtKB-KW"/>
</dbReference>
<evidence type="ECO:0000313" key="13">
    <source>
        <dbReference type="Proteomes" id="UP000800303"/>
    </source>
</evidence>
<dbReference type="InterPro" id="IPR003594">
    <property type="entry name" value="HATPase_dom"/>
</dbReference>
<gene>
    <name evidence="12" type="ORF">GYN08_09640</name>
</gene>
<keyword evidence="4" id="KW-0808">Transferase</keyword>
<comment type="catalytic activity">
    <reaction evidence="1">
        <text>ATP + protein L-histidine = ADP + protein N-phospho-L-histidine.</text>
        <dbReference type="EC" id="2.7.13.3"/>
    </reaction>
</comment>
<evidence type="ECO:0000256" key="6">
    <source>
        <dbReference type="ARBA" id="ARBA00022777"/>
    </source>
</evidence>
<dbReference type="InterPro" id="IPR005467">
    <property type="entry name" value="His_kinase_dom"/>
</dbReference>
<sequence>MKKNAEVRSGRIARRLGLHFTVQFFLIWLSVLTTVFVALFILIYSIGGEQLRSDSPAKILDSVSLETIIEGDSVELPSLWREQLRDMGYWLQIVNGRGETIYAANVPEDVPARYSASQLLRIGDSRRMDRYEVTTLYEELDGSPSLYLLGRRDVNGELLQDWFDRYAENGRIAGVSARTLLAGETERLGASLRVLDGEGNVVQSLGLESGSGSYGALDLVKIRSAPSETDTKFSYYYDSGSGYTWLLEGPKKNMADPEQPMLRKVLLVSFLVGGAVLLLALAVAAWHGYRYGGPLLLFMRGFERMGRGEYEQVFTEKERRKIFRKNGRFRVRYKLYREVIAGFSDMAGRLADARSERMRLEKSREEWMAGISHDLRTPLAAVQGYGHLLESGQFRWSEEELRDMGVTIREKSAYMLELLQDFSLTFELKNHTPGEKLEPLELNEFVRRTVLRYVNDATLSGVSFGFEEADAPTVISANAKWFQRLLDNLISNAVKHNEAGTNIVLSVGRKGDEAWVSVLDDGVGMDEETQSRLFDRYYRGTSTDEGVDGAGLGMSIAYAVVTAHKGTISVRSSPGEGTLIEMRFPAESGGRPRSSNKSKTEAGG</sequence>
<keyword evidence="13" id="KW-1185">Reference proteome</keyword>
<dbReference type="EC" id="2.7.13.3" evidence="2"/>
<protein>
    <recommendedName>
        <fullName evidence="2">histidine kinase</fullName>
        <ecNumber evidence="2">2.7.13.3</ecNumber>
    </recommendedName>
</protein>
<dbReference type="EMBL" id="JAAFGS010000003">
    <property type="protein sequence ID" value="NGZ75585.1"/>
    <property type="molecule type" value="Genomic_DNA"/>
</dbReference>
<evidence type="ECO:0000256" key="5">
    <source>
        <dbReference type="ARBA" id="ARBA00022741"/>
    </source>
</evidence>
<feature type="domain" description="Histidine kinase" evidence="11">
    <location>
        <begin position="370"/>
        <end position="588"/>
    </location>
</feature>
<reference evidence="12 13" key="1">
    <citation type="submission" date="2020-01" db="EMBL/GenBank/DDBJ databases">
        <title>Polyphasic characterisation and genomic insights into a novel alkali tolerant bacterium VR-M41.</title>
        <authorList>
            <person name="Vemuluri V.R."/>
        </authorList>
    </citation>
    <scope>NUCLEOTIDE SEQUENCE [LARGE SCALE GENOMIC DNA]</scope>
    <source>
        <strain evidence="12 13">VR-M41</strain>
    </source>
</reference>
<keyword evidence="7" id="KW-0067">ATP-binding</keyword>
<keyword evidence="10" id="KW-0812">Transmembrane</keyword>
<dbReference type="RefSeq" id="WP_166274006.1">
    <property type="nucleotide sequence ID" value="NZ_JAAFGS010000003.1"/>
</dbReference>
<proteinExistence type="predicted"/>
<dbReference type="Pfam" id="PF02518">
    <property type="entry name" value="HATPase_c"/>
    <property type="match status" value="1"/>
</dbReference>
<dbReference type="Gene3D" id="3.30.565.10">
    <property type="entry name" value="Histidine kinase-like ATPase, C-terminal domain"/>
    <property type="match status" value="1"/>
</dbReference>
<evidence type="ECO:0000259" key="11">
    <source>
        <dbReference type="PROSITE" id="PS50109"/>
    </source>
</evidence>
<dbReference type="InterPro" id="IPR003661">
    <property type="entry name" value="HisK_dim/P_dom"/>
</dbReference>